<keyword evidence="7" id="KW-0804">Transcription</keyword>
<dbReference type="InterPro" id="IPR052035">
    <property type="entry name" value="ZnF_BED_domain_contain"/>
</dbReference>
<keyword evidence="6" id="KW-0238">DNA-binding</keyword>
<evidence type="ECO:0000256" key="4">
    <source>
        <dbReference type="ARBA" id="ARBA00022833"/>
    </source>
</evidence>
<evidence type="ECO:0000256" key="1">
    <source>
        <dbReference type="ARBA" id="ARBA00004123"/>
    </source>
</evidence>
<dbReference type="AlphaFoldDB" id="A0A8C1X632"/>
<dbReference type="GO" id="GO:0005634">
    <property type="term" value="C:nucleus"/>
    <property type="evidence" value="ECO:0007669"/>
    <property type="project" value="UniProtKB-SubCell"/>
</dbReference>
<sequence>SCMEFSSNPDQSHLPVTRSEIWNYFGFLPDETGKPIDDGKPICRECLQRIQAKGGNTSNLIKHLWTHPTSFAEYTKVSGTYLPVYLPSTSKEAAVLNRAVAELICLDQIPVYTVDRFGFKQLVKKLNSKYELPSRNFFMNNEIPKMHTETGETIKAELEGSGFYSCSTDLWTCRTMQSYMAVTAQDRFTQSPAGQLDWQIQSWCLGCAELNSDHTTESLSEAISEMLEEQWGFNLRDMAGITDNASNIIKAFSDCNWIPCFGYNLDLSRLRRTVSAFSRSAKLTVKVKAAYDMVERFLEQQQAVCAVLADNRNKWHLMPKDLDVTTMDALKHLLGPRREFTDALSGEQHPTVSSVLPLLWKTESILIVSASDSQLSSRIKDCISFDLQNRYNQKELLYIFRPEIQRSFVSNVQEVEARFQQQVEKSLMHAVPSAKIANQPNSGCPKSGLSGLLAGIMNEKRGATPHTTEDDVMVSAAEHQVRLQDDPLKWWRQNEGSFPVLLMLAKRYLCISAMSCASERIFSLSGNICTPLRSRLTSHHLDMLVFLGKNLHQYRNICLWYRDNPSTKLVLNFRNCSDISFLVTVYGCFEMPQCIFVCTHFKCIST</sequence>
<dbReference type="GO" id="GO:0046983">
    <property type="term" value="F:protein dimerization activity"/>
    <property type="evidence" value="ECO:0007669"/>
    <property type="project" value="InterPro"/>
</dbReference>
<reference evidence="11" key="1">
    <citation type="submission" date="2025-08" db="UniProtKB">
        <authorList>
            <consortium name="Ensembl"/>
        </authorList>
    </citation>
    <scope>IDENTIFICATION</scope>
</reference>
<dbReference type="InterPro" id="IPR003656">
    <property type="entry name" value="Znf_BED"/>
</dbReference>
<dbReference type="InterPro" id="IPR036236">
    <property type="entry name" value="Znf_C2H2_sf"/>
</dbReference>
<dbReference type="InterPro" id="IPR012337">
    <property type="entry name" value="RNaseH-like_sf"/>
</dbReference>
<evidence type="ECO:0000256" key="7">
    <source>
        <dbReference type="ARBA" id="ARBA00023163"/>
    </source>
</evidence>
<evidence type="ECO:0000256" key="8">
    <source>
        <dbReference type="ARBA" id="ARBA00023242"/>
    </source>
</evidence>
<dbReference type="PANTHER" id="PTHR46481">
    <property type="entry name" value="ZINC FINGER BED DOMAIN-CONTAINING PROTEIN 4"/>
    <property type="match status" value="1"/>
</dbReference>
<keyword evidence="5" id="KW-0805">Transcription regulation</keyword>
<dbReference type="SUPFAM" id="SSF140996">
    <property type="entry name" value="Hermes dimerisation domain"/>
    <property type="match status" value="1"/>
</dbReference>
<evidence type="ECO:0000256" key="5">
    <source>
        <dbReference type="ARBA" id="ARBA00023015"/>
    </source>
</evidence>
<evidence type="ECO:0000256" key="9">
    <source>
        <dbReference type="PROSITE-ProRule" id="PRU00027"/>
    </source>
</evidence>
<comment type="subcellular location">
    <subcellularLocation>
        <location evidence="1">Nucleus</location>
    </subcellularLocation>
</comment>
<dbReference type="GO" id="GO:0008270">
    <property type="term" value="F:zinc ion binding"/>
    <property type="evidence" value="ECO:0007669"/>
    <property type="project" value="UniProtKB-KW"/>
</dbReference>
<dbReference type="InterPro" id="IPR008906">
    <property type="entry name" value="HATC_C_dom"/>
</dbReference>
<dbReference type="SMART" id="SM00614">
    <property type="entry name" value="ZnF_BED"/>
    <property type="match status" value="1"/>
</dbReference>
<dbReference type="Pfam" id="PF05699">
    <property type="entry name" value="Dimer_Tnp_hAT"/>
    <property type="match status" value="1"/>
</dbReference>
<dbReference type="Proteomes" id="UP000694700">
    <property type="component" value="Unplaced"/>
</dbReference>
<feature type="domain" description="BED-type" evidence="10">
    <location>
        <begin position="16"/>
        <end position="74"/>
    </location>
</feature>
<evidence type="ECO:0000313" key="11">
    <source>
        <dbReference type="Ensembl" id="ENSCCRP00015075276.1"/>
    </source>
</evidence>
<dbReference type="SUPFAM" id="SSF57667">
    <property type="entry name" value="beta-beta-alpha zinc fingers"/>
    <property type="match status" value="1"/>
</dbReference>
<keyword evidence="8" id="KW-0539">Nucleus</keyword>
<protein>
    <recommendedName>
        <fullName evidence="10">BED-type domain-containing protein</fullName>
    </recommendedName>
</protein>
<keyword evidence="3 9" id="KW-0863">Zinc-finger</keyword>
<evidence type="ECO:0000256" key="2">
    <source>
        <dbReference type="ARBA" id="ARBA00022723"/>
    </source>
</evidence>
<organism evidence="11 12">
    <name type="scientific">Cyprinus carpio</name>
    <name type="common">Common carp</name>
    <dbReference type="NCBI Taxonomy" id="7962"/>
    <lineage>
        <taxon>Eukaryota</taxon>
        <taxon>Metazoa</taxon>
        <taxon>Chordata</taxon>
        <taxon>Craniata</taxon>
        <taxon>Vertebrata</taxon>
        <taxon>Euteleostomi</taxon>
        <taxon>Actinopterygii</taxon>
        <taxon>Neopterygii</taxon>
        <taxon>Teleostei</taxon>
        <taxon>Ostariophysi</taxon>
        <taxon>Cypriniformes</taxon>
        <taxon>Cyprinidae</taxon>
        <taxon>Cyprininae</taxon>
        <taxon>Cyprinus</taxon>
    </lineage>
</organism>
<evidence type="ECO:0000256" key="3">
    <source>
        <dbReference type="ARBA" id="ARBA00022771"/>
    </source>
</evidence>
<dbReference type="PANTHER" id="PTHR46481:SF9">
    <property type="entry name" value="ZINC FINGER BED DOMAIN-CONTAINING PROTEIN 1-LIKE"/>
    <property type="match status" value="1"/>
</dbReference>
<evidence type="ECO:0000313" key="12">
    <source>
        <dbReference type="Proteomes" id="UP000694700"/>
    </source>
</evidence>
<accession>A0A8C1X632</accession>
<dbReference type="SUPFAM" id="SSF53098">
    <property type="entry name" value="Ribonuclease H-like"/>
    <property type="match status" value="1"/>
</dbReference>
<dbReference type="Ensembl" id="ENSCCRT00015077719.1">
    <property type="protein sequence ID" value="ENSCCRP00015075276.1"/>
    <property type="gene ID" value="ENSCCRG00015030458.1"/>
</dbReference>
<keyword evidence="2" id="KW-0479">Metal-binding</keyword>
<name>A0A8C1X632_CYPCA</name>
<dbReference type="Pfam" id="PF02892">
    <property type="entry name" value="zf-BED"/>
    <property type="match status" value="1"/>
</dbReference>
<evidence type="ECO:0000259" key="10">
    <source>
        <dbReference type="PROSITE" id="PS50808"/>
    </source>
</evidence>
<proteinExistence type="predicted"/>
<dbReference type="GO" id="GO:0003677">
    <property type="term" value="F:DNA binding"/>
    <property type="evidence" value="ECO:0007669"/>
    <property type="project" value="UniProtKB-KW"/>
</dbReference>
<dbReference type="PROSITE" id="PS50808">
    <property type="entry name" value="ZF_BED"/>
    <property type="match status" value="1"/>
</dbReference>
<evidence type="ECO:0000256" key="6">
    <source>
        <dbReference type="ARBA" id="ARBA00023125"/>
    </source>
</evidence>
<keyword evidence="4" id="KW-0862">Zinc</keyword>